<proteinExistence type="inferred from homology"/>
<name>A0A2S2CSE9_9PROT</name>
<keyword evidence="6 12" id="KW-0812">Transmembrane</keyword>
<comment type="subcellular location">
    <subcellularLocation>
        <location evidence="1">Cell membrane</location>
        <topology evidence="1">Multi-pass membrane protein</topology>
    </subcellularLocation>
</comment>
<dbReference type="PANTHER" id="PTHR10110">
    <property type="entry name" value="SODIUM/HYDROGEN EXCHANGER"/>
    <property type="match status" value="1"/>
</dbReference>
<dbReference type="AlphaFoldDB" id="A0A2S2CSE9"/>
<evidence type="ECO:0000259" key="13">
    <source>
        <dbReference type="Pfam" id="PF00999"/>
    </source>
</evidence>
<evidence type="ECO:0000256" key="7">
    <source>
        <dbReference type="ARBA" id="ARBA00022989"/>
    </source>
</evidence>
<dbReference type="OrthoDB" id="9774146at2"/>
<sequence length="418" mass="44411">MLSPFDLVAILLTFAALFAFANQRWLHLPQTIALFLLGLVTALALTALDAVTVRFDAGEWLRDIAHQVNLPKVLLEGVLGYLLYAAAVNEDLAAILKRKWTILALATLGVVLSTTVVGVGMWYVFDRIGAGVPLIWCLVLGAAIAPTDPVAVASILERLPVPGALRTVISGESLLNDGVGVVAFTLLLQLAVGGTGRIGGEEVLVAFLREAVGGGLLGLVCGLLAFEAKRRVDESTVELMISLALVTGTFSLARLLEVSGPIAVVVAGLLIGYTTDRHVSSERSRRDLRIFWTMVDAVLNALLFLIVGLEVTVLTAWDRPHLLAALLAIPVALAARLFSLTPAFAMNLGARRKGAALAVLTWAGLRGGIAVALILSLPDTPYREHILAACYAIVAFSIVVQGLSLEPVAKRVFPVREE</sequence>
<reference evidence="15" key="1">
    <citation type="submission" date="2018-05" db="EMBL/GenBank/DDBJ databases">
        <title>Azospirillum thermophila sp. nov., a novel isolated from hot spring.</title>
        <authorList>
            <person name="Zhao Z."/>
        </authorList>
    </citation>
    <scope>NUCLEOTIDE SEQUENCE [LARGE SCALE GENOMIC DNA]</scope>
    <source>
        <strain evidence="15">CFH 70021</strain>
    </source>
</reference>
<accession>A0A2S2CSE9</accession>
<comment type="similarity">
    <text evidence="2">Belongs to the monovalent cation:proton antiporter 1 (CPA1) transporter (TC 2.A.36) family.</text>
</comment>
<evidence type="ECO:0000256" key="10">
    <source>
        <dbReference type="ARBA" id="ARBA00023136"/>
    </source>
</evidence>
<keyword evidence="3" id="KW-0813">Transport</keyword>
<feature type="transmembrane region" description="Helical" evidence="12">
    <location>
        <begin position="355"/>
        <end position="374"/>
    </location>
</feature>
<evidence type="ECO:0000256" key="11">
    <source>
        <dbReference type="ARBA" id="ARBA00023201"/>
    </source>
</evidence>
<dbReference type="RefSeq" id="WP_109328290.1">
    <property type="nucleotide sequence ID" value="NZ_CP029353.1"/>
</dbReference>
<dbReference type="EMBL" id="CP029353">
    <property type="protein sequence ID" value="AWK87300.1"/>
    <property type="molecule type" value="Genomic_DNA"/>
</dbReference>
<dbReference type="GO" id="GO:0098719">
    <property type="term" value="P:sodium ion import across plasma membrane"/>
    <property type="evidence" value="ECO:0007669"/>
    <property type="project" value="TreeGrafter"/>
</dbReference>
<keyword evidence="11" id="KW-0739">Sodium transport</keyword>
<feature type="transmembrane region" description="Helical" evidence="12">
    <location>
        <begin position="386"/>
        <end position="405"/>
    </location>
</feature>
<feature type="transmembrane region" description="Helical" evidence="12">
    <location>
        <begin position="102"/>
        <end position="125"/>
    </location>
</feature>
<dbReference type="PANTHER" id="PTHR10110:SF195">
    <property type="entry name" value="NA(+)_H(+) ANTIPORTER NHAS2"/>
    <property type="match status" value="1"/>
</dbReference>
<evidence type="ECO:0000256" key="8">
    <source>
        <dbReference type="ARBA" id="ARBA00023053"/>
    </source>
</evidence>
<evidence type="ECO:0000256" key="9">
    <source>
        <dbReference type="ARBA" id="ARBA00023065"/>
    </source>
</evidence>
<organism evidence="14 15">
    <name type="scientific">Azospirillum thermophilum</name>
    <dbReference type="NCBI Taxonomy" id="2202148"/>
    <lineage>
        <taxon>Bacteria</taxon>
        <taxon>Pseudomonadati</taxon>
        <taxon>Pseudomonadota</taxon>
        <taxon>Alphaproteobacteria</taxon>
        <taxon>Rhodospirillales</taxon>
        <taxon>Azospirillaceae</taxon>
        <taxon>Azospirillum</taxon>
    </lineage>
</organism>
<keyword evidence="4" id="KW-0050">Antiport</keyword>
<keyword evidence="10 12" id="KW-0472">Membrane</keyword>
<gene>
    <name evidence="14" type="ORF">DEW08_14695</name>
</gene>
<keyword evidence="8" id="KW-0915">Sodium</keyword>
<dbReference type="Gene3D" id="6.10.140.1330">
    <property type="match status" value="1"/>
</dbReference>
<feature type="transmembrane region" description="Helical" evidence="12">
    <location>
        <begin position="291"/>
        <end position="317"/>
    </location>
</feature>
<evidence type="ECO:0000256" key="3">
    <source>
        <dbReference type="ARBA" id="ARBA00022448"/>
    </source>
</evidence>
<keyword evidence="15" id="KW-1185">Reference proteome</keyword>
<evidence type="ECO:0000256" key="5">
    <source>
        <dbReference type="ARBA" id="ARBA00022475"/>
    </source>
</evidence>
<dbReference type="InterPro" id="IPR018422">
    <property type="entry name" value="Cation/H_exchanger_CPA1"/>
</dbReference>
<dbReference type="Pfam" id="PF00999">
    <property type="entry name" value="Na_H_Exchanger"/>
    <property type="match status" value="1"/>
</dbReference>
<dbReference type="Proteomes" id="UP000245629">
    <property type="component" value="Chromosome 2"/>
</dbReference>
<evidence type="ECO:0000256" key="2">
    <source>
        <dbReference type="ARBA" id="ARBA00007367"/>
    </source>
</evidence>
<protein>
    <submittedName>
        <fullName evidence="14">Sodium:proton antiporter</fullName>
    </submittedName>
</protein>
<evidence type="ECO:0000313" key="14">
    <source>
        <dbReference type="EMBL" id="AWK87300.1"/>
    </source>
</evidence>
<keyword evidence="9" id="KW-0406">Ion transport</keyword>
<dbReference type="GO" id="GO:0015385">
    <property type="term" value="F:sodium:proton antiporter activity"/>
    <property type="evidence" value="ECO:0007669"/>
    <property type="project" value="InterPro"/>
</dbReference>
<feature type="domain" description="Cation/H+ exchanger transmembrane" evidence="13">
    <location>
        <begin position="16"/>
        <end position="410"/>
    </location>
</feature>
<dbReference type="InterPro" id="IPR006153">
    <property type="entry name" value="Cation/H_exchanger_TM"/>
</dbReference>
<evidence type="ECO:0000313" key="15">
    <source>
        <dbReference type="Proteomes" id="UP000245629"/>
    </source>
</evidence>
<evidence type="ECO:0000256" key="12">
    <source>
        <dbReference type="SAM" id="Phobius"/>
    </source>
</evidence>
<feature type="transmembrane region" description="Helical" evidence="12">
    <location>
        <begin position="131"/>
        <end position="153"/>
    </location>
</feature>
<feature type="transmembrane region" description="Helical" evidence="12">
    <location>
        <begin position="323"/>
        <end position="343"/>
    </location>
</feature>
<evidence type="ECO:0000256" key="1">
    <source>
        <dbReference type="ARBA" id="ARBA00004651"/>
    </source>
</evidence>
<feature type="transmembrane region" description="Helical" evidence="12">
    <location>
        <begin position="204"/>
        <end position="225"/>
    </location>
</feature>
<dbReference type="GO" id="GO:0015386">
    <property type="term" value="F:potassium:proton antiporter activity"/>
    <property type="evidence" value="ECO:0007669"/>
    <property type="project" value="TreeGrafter"/>
</dbReference>
<dbReference type="GO" id="GO:0005886">
    <property type="term" value="C:plasma membrane"/>
    <property type="evidence" value="ECO:0007669"/>
    <property type="project" value="UniProtKB-SubCell"/>
</dbReference>
<dbReference type="KEGG" id="azz:DEW08_14695"/>
<feature type="transmembrane region" description="Helical" evidence="12">
    <location>
        <begin position="31"/>
        <end position="52"/>
    </location>
</feature>
<dbReference type="GO" id="GO:0051453">
    <property type="term" value="P:regulation of intracellular pH"/>
    <property type="evidence" value="ECO:0007669"/>
    <property type="project" value="TreeGrafter"/>
</dbReference>
<keyword evidence="5" id="KW-1003">Cell membrane</keyword>
<evidence type="ECO:0000256" key="6">
    <source>
        <dbReference type="ARBA" id="ARBA00022692"/>
    </source>
</evidence>
<evidence type="ECO:0000256" key="4">
    <source>
        <dbReference type="ARBA" id="ARBA00022449"/>
    </source>
</evidence>
<keyword evidence="7 12" id="KW-1133">Transmembrane helix</keyword>
<feature type="transmembrane region" description="Helical" evidence="12">
    <location>
        <begin position="174"/>
        <end position="192"/>
    </location>
</feature>